<gene>
    <name evidence="1" type="ORF">L6164_003287</name>
</gene>
<evidence type="ECO:0000313" key="1">
    <source>
        <dbReference type="EMBL" id="KAI4354425.1"/>
    </source>
</evidence>
<organism evidence="1 2">
    <name type="scientific">Bauhinia variegata</name>
    <name type="common">Purple orchid tree</name>
    <name type="synonym">Phanera variegata</name>
    <dbReference type="NCBI Taxonomy" id="167791"/>
    <lineage>
        <taxon>Eukaryota</taxon>
        <taxon>Viridiplantae</taxon>
        <taxon>Streptophyta</taxon>
        <taxon>Embryophyta</taxon>
        <taxon>Tracheophyta</taxon>
        <taxon>Spermatophyta</taxon>
        <taxon>Magnoliopsida</taxon>
        <taxon>eudicotyledons</taxon>
        <taxon>Gunneridae</taxon>
        <taxon>Pentapetalae</taxon>
        <taxon>rosids</taxon>
        <taxon>fabids</taxon>
        <taxon>Fabales</taxon>
        <taxon>Fabaceae</taxon>
        <taxon>Cercidoideae</taxon>
        <taxon>Cercideae</taxon>
        <taxon>Bauhiniinae</taxon>
        <taxon>Bauhinia</taxon>
    </lineage>
</organism>
<evidence type="ECO:0000313" key="2">
    <source>
        <dbReference type="Proteomes" id="UP000828941"/>
    </source>
</evidence>
<reference evidence="1 2" key="1">
    <citation type="journal article" date="2022" name="DNA Res.">
        <title>Chromosomal-level genome assembly of the orchid tree Bauhinia variegata (Leguminosae; Cercidoideae) supports the allotetraploid origin hypothesis of Bauhinia.</title>
        <authorList>
            <person name="Zhong Y."/>
            <person name="Chen Y."/>
            <person name="Zheng D."/>
            <person name="Pang J."/>
            <person name="Liu Y."/>
            <person name="Luo S."/>
            <person name="Meng S."/>
            <person name="Qian L."/>
            <person name="Wei D."/>
            <person name="Dai S."/>
            <person name="Zhou R."/>
        </authorList>
    </citation>
    <scope>NUCLEOTIDE SEQUENCE [LARGE SCALE GENOMIC DNA]</scope>
    <source>
        <strain evidence="1">BV-YZ2020</strain>
    </source>
</reference>
<protein>
    <submittedName>
        <fullName evidence="1">Uncharacterized protein</fullName>
    </submittedName>
</protein>
<sequence length="310" mass="34948">MQILQWLFQRAHEKKRESTISPATRNETISGEIAQGKDIILNQHHRAHRKRSKRGDGSKLSCKNLKIFACLYRKDIAKACFYSTLTLKRVNIFSRRQHFVYSMKMKKEEMARGVGITNKADSATHVGNKVLPLTEASLSTSRDRNGQCGTSENEAPVKGDKRKPISRMKELIRWATAAKTEKVGKFNGRKVLLFRRRSTLKTVPDDDQVSSDSPKISFRWDVESCSTTSSVYSAISTVSSLNNRQTQIPPSSISIPTEETDHMTTCRKGNWITTDSECKPSPLPVIFLFCGTGTMKGPRRFSMDGDQLLV</sequence>
<name>A0ACB9Q6C1_BAUVA</name>
<proteinExistence type="predicted"/>
<dbReference type="EMBL" id="CM039427">
    <property type="protein sequence ID" value="KAI4354425.1"/>
    <property type="molecule type" value="Genomic_DNA"/>
</dbReference>
<dbReference type="Proteomes" id="UP000828941">
    <property type="component" value="Chromosome 2"/>
</dbReference>
<comment type="caution">
    <text evidence="1">The sequence shown here is derived from an EMBL/GenBank/DDBJ whole genome shotgun (WGS) entry which is preliminary data.</text>
</comment>
<accession>A0ACB9Q6C1</accession>
<keyword evidence="2" id="KW-1185">Reference proteome</keyword>